<reference evidence="1" key="1">
    <citation type="submission" date="2016-10" db="EMBL/GenBank/DDBJ databases">
        <title>Genome sequence of Streptomyces malaysiense MUSC 136.</title>
        <authorList>
            <person name="Lee L.-H."/>
            <person name="Ser H.-L."/>
        </authorList>
    </citation>
    <scope>NUCLEOTIDE SEQUENCE [LARGE SCALE GENOMIC DNA]</scope>
    <source>
        <strain evidence="1">MUSC 136</strain>
    </source>
</reference>
<organism evidence="1 2">
    <name type="scientific">Streptomyces malaysiense</name>
    <dbReference type="NCBI Taxonomy" id="1428626"/>
    <lineage>
        <taxon>Bacteria</taxon>
        <taxon>Bacillati</taxon>
        <taxon>Actinomycetota</taxon>
        <taxon>Actinomycetes</taxon>
        <taxon>Kitasatosporales</taxon>
        <taxon>Streptomycetaceae</taxon>
        <taxon>Streptomyces</taxon>
    </lineage>
</organism>
<name>A0A1J4PV27_9ACTN</name>
<accession>A0A1J4PV27</accession>
<dbReference type="AlphaFoldDB" id="A0A1J4PV27"/>
<comment type="caution">
    <text evidence="1">The sequence shown here is derived from an EMBL/GenBank/DDBJ whole genome shotgun (WGS) entry which is preliminary data.</text>
</comment>
<proteinExistence type="predicted"/>
<evidence type="ECO:0000313" key="2">
    <source>
        <dbReference type="Proteomes" id="UP000034838"/>
    </source>
</evidence>
<evidence type="ECO:0000313" key="1">
    <source>
        <dbReference type="EMBL" id="OIK24140.1"/>
    </source>
</evidence>
<gene>
    <name evidence="1" type="ORF">VT52_029075</name>
</gene>
<dbReference type="EMBL" id="LBDA02000080">
    <property type="protein sequence ID" value="OIK24140.1"/>
    <property type="molecule type" value="Genomic_DNA"/>
</dbReference>
<dbReference type="OrthoDB" id="4243055at2"/>
<keyword evidence="2" id="KW-1185">Reference proteome</keyword>
<protein>
    <submittedName>
        <fullName evidence="1">Uncharacterized protein</fullName>
    </submittedName>
</protein>
<sequence>MVESGVERVSDGVHTRPDLAQGTDYKLTVVCAGKGAAEIVVAPSGAGGKKAVPCDGSVVFERLTAEGTLKVDVQGEPGAAGMIAWRINKA</sequence>
<dbReference type="Proteomes" id="UP000034838">
    <property type="component" value="Unassembled WGS sequence"/>
</dbReference>